<sequence length="112" mass="12396">MVRAGLILLSMAIFAMPVIAHYRTKTFETAERERIRADRENQMKTRGRVILFEEPDVITRQTVAFANGEVWFLLSDIAWIVLGGIGLVIGVALTVIRKSRKRKGAPAAGDGA</sequence>
<keyword evidence="1" id="KW-0812">Transmembrane</keyword>
<dbReference type="AlphaFoldDB" id="A0A0F9ISA9"/>
<feature type="transmembrane region" description="Helical" evidence="1">
    <location>
        <begin position="77"/>
        <end position="96"/>
    </location>
</feature>
<reference evidence="2" key="1">
    <citation type="journal article" date="2015" name="Nature">
        <title>Complex archaea that bridge the gap between prokaryotes and eukaryotes.</title>
        <authorList>
            <person name="Spang A."/>
            <person name="Saw J.H."/>
            <person name="Jorgensen S.L."/>
            <person name="Zaremba-Niedzwiedzka K."/>
            <person name="Martijn J."/>
            <person name="Lind A.E."/>
            <person name="van Eijk R."/>
            <person name="Schleper C."/>
            <person name="Guy L."/>
            <person name="Ettema T.J."/>
        </authorList>
    </citation>
    <scope>NUCLEOTIDE SEQUENCE</scope>
</reference>
<organism evidence="2">
    <name type="scientific">marine sediment metagenome</name>
    <dbReference type="NCBI Taxonomy" id="412755"/>
    <lineage>
        <taxon>unclassified sequences</taxon>
        <taxon>metagenomes</taxon>
        <taxon>ecological metagenomes</taxon>
    </lineage>
</organism>
<keyword evidence="1" id="KW-0472">Membrane</keyword>
<accession>A0A0F9ISA9</accession>
<gene>
    <name evidence="2" type="ORF">LCGC14_1842680</name>
</gene>
<dbReference type="EMBL" id="LAZR01018383">
    <property type="protein sequence ID" value="KKL96615.1"/>
    <property type="molecule type" value="Genomic_DNA"/>
</dbReference>
<protein>
    <submittedName>
        <fullName evidence="2">Uncharacterized protein</fullName>
    </submittedName>
</protein>
<evidence type="ECO:0000313" key="2">
    <source>
        <dbReference type="EMBL" id="KKL96615.1"/>
    </source>
</evidence>
<name>A0A0F9ISA9_9ZZZZ</name>
<comment type="caution">
    <text evidence="2">The sequence shown here is derived from an EMBL/GenBank/DDBJ whole genome shotgun (WGS) entry which is preliminary data.</text>
</comment>
<keyword evidence="1" id="KW-1133">Transmembrane helix</keyword>
<proteinExistence type="predicted"/>
<evidence type="ECO:0000256" key="1">
    <source>
        <dbReference type="SAM" id="Phobius"/>
    </source>
</evidence>